<evidence type="ECO:0000313" key="2">
    <source>
        <dbReference type="Proteomes" id="UP001189429"/>
    </source>
</evidence>
<gene>
    <name evidence="1" type="ORF">PCOR1329_LOCUS76941</name>
</gene>
<feature type="non-terminal residue" evidence="1">
    <location>
        <position position="79"/>
    </location>
</feature>
<protein>
    <recommendedName>
        <fullName evidence="3">PSI domain-containing protein</fullName>
    </recommendedName>
</protein>
<proteinExistence type="predicted"/>
<organism evidence="1 2">
    <name type="scientific">Prorocentrum cordatum</name>
    <dbReference type="NCBI Taxonomy" id="2364126"/>
    <lineage>
        <taxon>Eukaryota</taxon>
        <taxon>Sar</taxon>
        <taxon>Alveolata</taxon>
        <taxon>Dinophyceae</taxon>
        <taxon>Prorocentrales</taxon>
        <taxon>Prorocentraceae</taxon>
        <taxon>Prorocentrum</taxon>
    </lineage>
</organism>
<sequence length="79" mass="8830">MVAEPAVRPRVPVHVAESTKQSARCSGCGGCRDVSTDPWCRGCRGFDVALPEFRDAWCNLSTNRFAEPWYNLSTRHTDT</sequence>
<dbReference type="EMBL" id="CAUYUJ010020605">
    <property type="protein sequence ID" value="CAK0899437.1"/>
    <property type="molecule type" value="Genomic_DNA"/>
</dbReference>
<comment type="caution">
    <text evidence="1">The sequence shown here is derived from an EMBL/GenBank/DDBJ whole genome shotgun (WGS) entry which is preliminary data.</text>
</comment>
<evidence type="ECO:0000313" key="1">
    <source>
        <dbReference type="EMBL" id="CAK0899437.1"/>
    </source>
</evidence>
<keyword evidence="2" id="KW-1185">Reference proteome</keyword>
<dbReference type="Proteomes" id="UP001189429">
    <property type="component" value="Unassembled WGS sequence"/>
</dbReference>
<accession>A0ABN9XMY6</accession>
<reference evidence="1" key="1">
    <citation type="submission" date="2023-10" db="EMBL/GenBank/DDBJ databases">
        <authorList>
            <person name="Chen Y."/>
            <person name="Shah S."/>
            <person name="Dougan E. K."/>
            <person name="Thang M."/>
            <person name="Chan C."/>
        </authorList>
    </citation>
    <scope>NUCLEOTIDE SEQUENCE [LARGE SCALE GENOMIC DNA]</scope>
</reference>
<name>A0ABN9XMY6_9DINO</name>
<evidence type="ECO:0008006" key="3">
    <source>
        <dbReference type="Google" id="ProtNLM"/>
    </source>
</evidence>